<name>A0ABY9JTR5_9BACI</name>
<feature type="compositionally biased region" description="Polar residues" evidence="1">
    <location>
        <begin position="484"/>
        <end position="504"/>
    </location>
</feature>
<dbReference type="InterPro" id="IPR005182">
    <property type="entry name" value="YdbS-like_PH"/>
</dbReference>
<feature type="transmembrane region" description="Helical" evidence="2">
    <location>
        <begin position="39"/>
        <end position="60"/>
    </location>
</feature>
<gene>
    <name evidence="4" type="ORF">LC087_15470</name>
</gene>
<dbReference type="Pfam" id="PF03703">
    <property type="entry name" value="bPH_2"/>
    <property type="match status" value="3"/>
</dbReference>
<dbReference type="PIRSF" id="PIRSF026631">
    <property type="entry name" value="UCP026631"/>
    <property type="match status" value="1"/>
</dbReference>
<keyword evidence="2" id="KW-0812">Transmembrane</keyword>
<dbReference type="EMBL" id="CP129013">
    <property type="protein sequence ID" value="WLR42143.1"/>
    <property type="molecule type" value="Genomic_DNA"/>
</dbReference>
<accession>A0ABY9JTR5</accession>
<feature type="domain" description="YdbS-like PH" evidence="3">
    <location>
        <begin position="248"/>
        <end position="327"/>
    </location>
</feature>
<organism evidence="4 5">
    <name type="scientific">Bacillus carboniphilus</name>
    <dbReference type="NCBI Taxonomy" id="86663"/>
    <lineage>
        <taxon>Bacteria</taxon>
        <taxon>Bacillati</taxon>
        <taxon>Bacillota</taxon>
        <taxon>Bacilli</taxon>
        <taxon>Bacillales</taxon>
        <taxon>Bacillaceae</taxon>
        <taxon>Bacillus</taxon>
    </lineage>
</organism>
<feature type="region of interest" description="Disordered" evidence="1">
    <location>
        <begin position="484"/>
        <end position="510"/>
    </location>
</feature>
<evidence type="ECO:0000256" key="2">
    <source>
        <dbReference type="SAM" id="Phobius"/>
    </source>
</evidence>
<evidence type="ECO:0000313" key="5">
    <source>
        <dbReference type="Proteomes" id="UP001197974"/>
    </source>
</evidence>
<dbReference type="InterPro" id="IPR014529">
    <property type="entry name" value="UCP026631"/>
</dbReference>
<dbReference type="PANTHER" id="PTHR34473">
    <property type="entry name" value="UPF0699 TRANSMEMBRANE PROTEIN YDBS"/>
    <property type="match status" value="1"/>
</dbReference>
<dbReference type="RefSeq" id="WP_226540616.1">
    <property type="nucleotide sequence ID" value="NZ_CP129013.1"/>
</dbReference>
<proteinExistence type="predicted"/>
<keyword evidence="5" id="KW-1185">Reference proteome</keyword>
<feature type="transmembrane region" description="Helical" evidence="2">
    <location>
        <begin position="224"/>
        <end position="246"/>
    </location>
</feature>
<evidence type="ECO:0000313" key="4">
    <source>
        <dbReference type="EMBL" id="WLR42143.1"/>
    </source>
</evidence>
<feature type="transmembrane region" description="Helical" evidence="2">
    <location>
        <begin position="180"/>
        <end position="204"/>
    </location>
</feature>
<evidence type="ECO:0000259" key="3">
    <source>
        <dbReference type="Pfam" id="PF03703"/>
    </source>
</evidence>
<feature type="domain" description="YdbS-like PH" evidence="3">
    <location>
        <begin position="400"/>
        <end position="477"/>
    </location>
</feature>
<feature type="domain" description="YdbS-like PH" evidence="3">
    <location>
        <begin position="62"/>
        <end position="141"/>
    </location>
</feature>
<reference evidence="4 5" key="1">
    <citation type="submission" date="2023-06" db="EMBL/GenBank/DDBJ databases">
        <title>Five Gram-positive bacteria isolated from mangrove sediments in Shenzhen, Guangdong, China.</title>
        <authorList>
            <person name="Yu S."/>
            <person name="Zheng W."/>
            <person name="Huang Y."/>
        </authorList>
    </citation>
    <scope>NUCLEOTIDE SEQUENCE [LARGE SCALE GENOMIC DNA]</scope>
    <source>
        <strain evidence="4 5">SaN35-3</strain>
    </source>
</reference>
<dbReference type="Proteomes" id="UP001197974">
    <property type="component" value="Chromosome"/>
</dbReference>
<keyword evidence="2" id="KW-1133">Transmembrane helix</keyword>
<protein>
    <submittedName>
        <fullName evidence="4">PH domain-containing protein</fullName>
    </submittedName>
</protein>
<sequence>MSEAKRLHPIGVLYQIVKVIRESIFPILLLFITDVKEFLNGYLVLVIVIGILLIGLIGFLRWWKFTYRIENDEFRVEQGVFIKKQRYIPIERIHAINIKANLFNQMFKLVKLQIETAGGGFESEVDLTAISKEDAENIKSTIQKRKVQKEGQLEDESLGQDFEEQQVNKDFVYSLGNKELFIMATTSSGIGIIFSAFAGASQFFDNFLNVEELWNRFYGLSNVFEILLTVFVLFFLWALSVVGTFLKYANYQIEMDDEMIYISKGILEKQQLSVPLSRVQAITIEESLLRQPFGYGTVKMISAGSGSIENQDESSMLFPLIHKKNLKRSLAEIFPNYEADNETQKLPLISKRRYIFRSVAPFVILSLFFIIMFKGIGALSLLVLPLAWWFGVLRYKDAGWNIDRENHQLTLKYRRLVKSKVLMKKAKIQSYHYSQSFLQKRYLLTSVHTNCMSGAIGLHTSVRDVDRRSAEEIYQWLSRSQTLHTQEGTNQEATETTGEMSNNVDGWVNE</sequence>
<keyword evidence="2" id="KW-0472">Membrane</keyword>
<dbReference type="PANTHER" id="PTHR34473:SF2">
    <property type="entry name" value="UPF0699 TRANSMEMBRANE PROTEIN YDBT"/>
    <property type="match status" value="1"/>
</dbReference>
<evidence type="ECO:0000256" key="1">
    <source>
        <dbReference type="SAM" id="MobiDB-lite"/>
    </source>
</evidence>